<dbReference type="InterPro" id="IPR036864">
    <property type="entry name" value="Zn2-C6_fun-type_DNA-bd_sf"/>
</dbReference>
<protein>
    <recommendedName>
        <fullName evidence="8">Xylanolytic transcriptional activator regulatory domain-containing protein</fullName>
    </recommendedName>
</protein>
<reference evidence="9 10" key="1">
    <citation type="submission" date="2024-02" db="EMBL/GenBank/DDBJ databases">
        <title>De novo assembly and annotation of 12 fungi associated with fruit tree decline syndrome in Ontario, Canada.</title>
        <authorList>
            <person name="Sulman M."/>
            <person name="Ellouze W."/>
            <person name="Ilyukhin E."/>
        </authorList>
    </citation>
    <scope>NUCLEOTIDE SEQUENCE [LARGE SCALE GENOMIC DNA]</scope>
    <source>
        <strain evidence="9 10">M42-189</strain>
    </source>
</reference>
<keyword evidence="1" id="KW-0479">Metal-binding</keyword>
<dbReference type="CDD" id="cd12148">
    <property type="entry name" value="fungal_TF_MHR"/>
    <property type="match status" value="1"/>
</dbReference>
<dbReference type="InterPro" id="IPR007219">
    <property type="entry name" value="XnlR_reg_dom"/>
</dbReference>
<keyword evidence="2" id="KW-0862">Zinc</keyword>
<evidence type="ECO:0000256" key="3">
    <source>
        <dbReference type="ARBA" id="ARBA00023015"/>
    </source>
</evidence>
<dbReference type="Gene3D" id="4.10.240.10">
    <property type="entry name" value="Zn(2)-C6 fungal-type DNA-binding domain"/>
    <property type="match status" value="1"/>
</dbReference>
<evidence type="ECO:0000256" key="7">
    <source>
        <dbReference type="SAM" id="MobiDB-lite"/>
    </source>
</evidence>
<dbReference type="InterPro" id="IPR051615">
    <property type="entry name" value="Transcr_Regulatory_Elem"/>
</dbReference>
<dbReference type="PANTHER" id="PTHR31313:SF81">
    <property type="entry name" value="TY1 ENHANCER ACTIVATOR"/>
    <property type="match status" value="1"/>
</dbReference>
<dbReference type="Proteomes" id="UP001521785">
    <property type="component" value="Unassembled WGS sequence"/>
</dbReference>
<evidence type="ECO:0000256" key="1">
    <source>
        <dbReference type="ARBA" id="ARBA00022723"/>
    </source>
</evidence>
<feature type="domain" description="Xylanolytic transcriptional activator regulatory" evidence="8">
    <location>
        <begin position="185"/>
        <end position="335"/>
    </location>
</feature>
<organism evidence="9 10">
    <name type="scientific">Paraconiothyrium brasiliense</name>
    <dbReference type="NCBI Taxonomy" id="300254"/>
    <lineage>
        <taxon>Eukaryota</taxon>
        <taxon>Fungi</taxon>
        <taxon>Dikarya</taxon>
        <taxon>Ascomycota</taxon>
        <taxon>Pezizomycotina</taxon>
        <taxon>Dothideomycetes</taxon>
        <taxon>Pleosporomycetidae</taxon>
        <taxon>Pleosporales</taxon>
        <taxon>Massarineae</taxon>
        <taxon>Didymosphaeriaceae</taxon>
        <taxon>Paraconiothyrium</taxon>
    </lineage>
</organism>
<evidence type="ECO:0000259" key="8">
    <source>
        <dbReference type="Pfam" id="PF04082"/>
    </source>
</evidence>
<keyword evidence="10" id="KW-1185">Reference proteome</keyword>
<keyword evidence="4" id="KW-0238">DNA-binding</keyword>
<evidence type="ECO:0000256" key="2">
    <source>
        <dbReference type="ARBA" id="ARBA00022833"/>
    </source>
</evidence>
<evidence type="ECO:0000313" key="10">
    <source>
        <dbReference type="Proteomes" id="UP001521785"/>
    </source>
</evidence>
<comment type="caution">
    <text evidence="9">The sequence shown here is derived from an EMBL/GenBank/DDBJ whole genome shotgun (WGS) entry which is preliminary data.</text>
</comment>
<keyword evidence="6" id="KW-0539">Nucleus</keyword>
<evidence type="ECO:0000313" key="9">
    <source>
        <dbReference type="EMBL" id="KAL1596560.1"/>
    </source>
</evidence>
<keyword evidence="5" id="KW-0804">Transcription</keyword>
<evidence type="ECO:0000256" key="5">
    <source>
        <dbReference type="ARBA" id="ARBA00023163"/>
    </source>
</evidence>
<name>A0ABR3QWL4_9PLEO</name>
<evidence type="ECO:0000256" key="4">
    <source>
        <dbReference type="ARBA" id="ARBA00023125"/>
    </source>
</evidence>
<dbReference type="EMBL" id="JAKJXO020000014">
    <property type="protein sequence ID" value="KAL1596560.1"/>
    <property type="molecule type" value="Genomic_DNA"/>
</dbReference>
<evidence type="ECO:0000256" key="6">
    <source>
        <dbReference type="ARBA" id="ARBA00023242"/>
    </source>
</evidence>
<keyword evidence="3" id="KW-0805">Transcription regulation</keyword>
<dbReference type="Pfam" id="PF04082">
    <property type="entry name" value="Fungal_trans"/>
    <property type="match status" value="1"/>
</dbReference>
<feature type="region of interest" description="Disordered" evidence="7">
    <location>
        <begin position="58"/>
        <end position="115"/>
    </location>
</feature>
<gene>
    <name evidence="9" type="ORF">SLS60_009208</name>
</gene>
<proteinExistence type="predicted"/>
<accession>A0ABR3QWL4</accession>
<dbReference type="PANTHER" id="PTHR31313">
    <property type="entry name" value="TY1 ENHANCER ACTIVATOR"/>
    <property type="match status" value="1"/>
</dbReference>
<sequence length="338" mass="38095">MGFSSCTPCRQSSVNCAFDSTDGRKNRANSKAVANELKDRIRHLEGILRQTRPDQLINDALHAPPQPSLPQSNSPHPTDSESGSQLTPTYDEEPPPYRDSTQPVTSSQCQSQRREQQNRFMLAKLIPHPVKFDMSAGRVRFFGPTTNMHILSRPASDTSRAPGPFWPISTLVRTLSPETHDYLVDLFFDCHNSALHIVHKWAFFDDLRTDGTQFYSNFLHMTMLAEGYRYSDKGREDIKKLAAPDGTPDSSIFHTKAKKMAEQELVKPGGIPSIQAFFLLADLEVGVGRDDTGWMFAGMSFRLLFDVGLHVDPSELNLTDREVQIRHMVLWACIMNDV</sequence>